<sequence length="260" mass="28426">MPTNSVRAAAEGMPEINRRRLLIGLAAASTTAATVSIASVATATPGETPALLELGNALPAVEAEYVDSLAAMNAAIESGQKIWPAAPKELHLPRDNYWGTDVIERGITGHGIEHRDQFGDWRSQRIWTDETLQECFDRADKYARSRSERVRNKWTATRDEYAALLPVAKRYEAKCERIRIATGYNAAKTRNNAARAELIDLVGSIMGQPERTMDGIIIKAQALSAWSKVDRTYRALNLNALEWSGQFAASVLKVATGGAS</sequence>
<evidence type="ECO:0000313" key="2">
    <source>
        <dbReference type="Proteomes" id="UP000532373"/>
    </source>
</evidence>
<dbReference type="AlphaFoldDB" id="A0A8E1WDH5"/>
<accession>A0A8E1WDH5</accession>
<reference evidence="1 2" key="1">
    <citation type="submission" date="2020-08" db="EMBL/GenBank/DDBJ databases">
        <title>Genomic Encyclopedia of Type Strains, Phase IV (KMG-IV): sequencing the most valuable type-strain genomes for metagenomic binning, comparative biology and taxonomic classification.</title>
        <authorList>
            <person name="Goeker M."/>
        </authorList>
    </citation>
    <scope>NUCLEOTIDE SEQUENCE [LARGE SCALE GENOMIC DNA]</scope>
    <source>
        <strain evidence="1 2">DSM 17454</strain>
    </source>
</reference>
<dbReference type="EMBL" id="JACHGI010000002">
    <property type="protein sequence ID" value="MBB6465590.1"/>
    <property type="molecule type" value="Genomic_DNA"/>
</dbReference>
<protein>
    <submittedName>
        <fullName evidence="1">Uncharacterized protein</fullName>
    </submittedName>
</protein>
<dbReference type="RefSeq" id="WP_184768098.1">
    <property type="nucleotide sequence ID" value="NZ_JACHGI010000002.1"/>
</dbReference>
<gene>
    <name evidence="1" type="ORF">HNQ96_001448</name>
</gene>
<dbReference type="InterPro" id="IPR006311">
    <property type="entry name" value="TAT_signal"/>
</dbReference>
<comment type="caution">
    <text evidence="1">The sequence shown here is derived from an EMBL/GenBank/DDBJ whole genome shotgun (WGS) entry which is preliminary data.</text>
</comment>
<dbReference type="PROSITE" id="PS51318">
    <property type="entry name" value="TAT"/>
    <property type="match status" value="1"/>
</dbReference>
<dbReference type="Proteomes" id="UP000532373">
    <property type="component" value="Unassembled WGS sequence"/>
</dbReference>
<name>A0A8E1WDH5_9HYPH</name>
<organism evidence="1 2">
    <name type="scientific">Aminobacter carboxidus</name>
    <dbReference type="NCBI Taxonomy" id="376165"/>
    <lineage>
        <taxon>Bacteria</taxon>
        <taxon>Pseudomonadati</taxon>
        <taxon>Pseudomonadota</taxon>
        <taxon>Alphaproteobacteria</taxon>
        <taxon>Hyphomicrobiales</taxon>
        <taxon>Phyllobacteriaceae</taxon>
        <taxon>Aminobacter</taxon>
    </lineage>
</organism>
<evidence type="ECO:0000313" key="1">
    <source>
        <dbReference type="EMBL" id="MBB6465590.1"/>
    </source>
</evidence>
<proteinExistence type="predicted"/>